<sequence length="191" mass="21835">MFLLTKRRNDLSPDYQKLEDVETRERSPSDTETFYQTNRRGDYRTAFYGLSLAYLFTVIVGLSLWKLESNTYSSAAGHSRIDIPRNQKILFQKADEYEASSDSNGIDDPWASLIPTFEANDLDNEHLGHCFDYLRQGVMCAGDMTLEPVLQLGTDEVQVVDGWGVEHRCRSFESMMGFAEGHRYLNTTGIH</sequence>
<accession>A0A7D8YVY7</accession>
<keyword evidence="2" id="KW-0560">Oxidoreductase</keyword>
<dbReference type="GO" id="GO:0016491">
    <property type="term" value="F:oxidoreductase activity"/>
    <property type="evidence" value="ECO:0007669"/>
    <property type="project" value="UniProtKB-KW"/>
</dbReference>
<feature type="region of interest" description="Disordered" evidence="4">
    <location>
        <begin position="15"/>
        <end position="34"/>
    </location>
</feature>
<protein>
    <submittedName>
        <fullName evidence="6">Oxidase ustYa</fullName>
    </submittedName>
</protein>
<gene>
    <name evidence="6" type="primary">ustYa_2</name>
    <name evidence="6" type="ORF">LCER1_G003759</name>
</gene>
<dbReference type="PANTHER" id="PTHR33365">
    <property type="entry name" value="YALI0B05434P"/>
    <property type="match status" value="1"/>
</dbReference>
<keyword evidence="7" id="KW-1185">Reference proteome</keyword>
<dbReference type="Proteomes" id="UP000481288">
    <property type="component" value="Unassembled WGS sequence"/>
</dbReference>
<evidence type="ECO:0000256" key="1">
    <source>
        <dbReference type="ARBA" id="ARBA00004685"/>
    </source>
</evidence>
<evidence type="ECO:0000313" key="7">
    <source>
        <dbReference type="Proteomes" id="UP000481288"/>
    </source>
</evidence>
<comment type="pathway">
    <text evidence="1">Mycotoxin biosynthesis.</text>
</comment>
<dbReference type="OrthoDB" id="3687641at2759"/>
<keyword evidence="5" id="KW-0472">Membrane</keyword>
<evidence type="ECO:0000256" key="4">
    <source>
        <dbReference type="SAM" id="MobiDB-lite"/>
    </source>
</evidence>
<dbReference type="InterPro" id="IPR021765">
    <property type="entry name" value="UstYa-like"/>
</dbReference>
<evidence type="ECO:0000313" key="6">
    <source>
        <dbReference type="EMBL" id="TVY55995.1"/>
    </source>
</evidence>
<keyword evidence="5" id="KW-0812">Transmembrane</keyword>
<feature type="transmembrane region" description="Helical" evidence="5">
    <location>
        <begin position="46"/>
        <end position="65"/>
    </location>
</feature>
<keyword evidence="5" id="KW-1133">Transmembrane helix</keyword>
<evidence type="ECO:0000256" key="5">
    <source>
        <dbReference type="SAM" id="Phobius"/>
    </source>
</evidence>
<evidence type="ECO:0000256" key="2">
    <source>
        <dbReference type="ARBA" id="ARBA00023002"/>
    </source>
</evidence>
<dbReference type="GO" id="GO:0043386">
    <property type="term" value="P:mycotoxin biosynthetic process"/>
    <property type="evidence" value="ECO:0007669"/>
    <property type="project" value="InterPro"/>
</dbReference>
<name>A0A7D8YVY7_9HELO</name>
<dbReference type="Pfam" id="PF11807">
    <property type="entry name" value="UstYa"/>
    <property type="match status" value="1"/>
</dbReference>
<reference evidence="6 7" key="1">
    <citation type="submission" date="2018-05" db="EMBL/GenBank/DDBJ databases">
        <title>Whole genome sequencing for identification of molecular markers to develop diagnostic detection tools for the regulated plant pathogen Lachnellula willkommii.</title>
        <authorList>
            <person name="Giroux E."/>
            <person name="Bilodeau G."/>
        </authorList>
    </citation>
    <scope>NUCLEOTIDE SEQUENCE [LARGE SCALE GENOMIC DNA]</scope>
    <source>
        <strain evidence="6 7">CBS 625.97</strain>
    </source>
</reference>
<evidence type="ECO:0000256" key="3">
    <source>
        <dbReference type="ARBA" id="ARBA00035112"/>
    </source>
</evidence>
<comment type="similarity">
    <text evidence="3">Belongs to the ustYa family.</text>
</comment>
<organism evidence="6 7">
    <name type="scientific">Lachnellula cervina</name>
    <dbReference type="NCBI Taxonomy" id="1316786"/>
    <lineage>
        <taxon>Eukaryota</taxon>
        <taxon>Fungi</taxon>
        <taxon>Dikarya</taxon>
        <taxon>Ascomycota</taxon>
        <taxon>Pezizomycotina</taxon>
        <taxon>Leotiomycetes</taxon>
        <taxon>Helotiales</taxon>
        <taxon>Lachnaceae</taxon>
        <taxon>Lachnellula</taxon>
    </lineage>
</organism>
<proteinExistence type="inferred from homology"/>
<feature type="compositionally biased region" description="Basic and acidic residues" evidence="4">
    <location>
        <begin position="15"/>
        <end position="29"/>
    </location>
</feature>
<comment type="caution">
    <text evidence="6">The sequence shown here is derived from an EMBL/GenBank/DDBJ whole genome shotgun (WGS) entry which is preliminary data.</text>
</comment>
<dbReference type="EMBL" id="QGMG01000193">
    <property type="protein sequence ID" value="TVY55995.1"/>
    <property type="molecule type" value="Genomic_DNA"/>
</dbReference>
<dbReference type="PANTHER" id="PTHR33365:SF11">
    <property type="entry name" value="TAT PATHWAY SIGNAL SEQUENCE"/>
    <property type="match status" value="1"/>
</dbReference>
<dbReference type="AlphaFoldDB" id="A0A7D8YVY7"/>